<reference evidence="2 3" key="1">
    <citation type="submission" date="2023-06" db="EMBL/GenBank/DDBJ databases">
        <title>Cellulomonas sp. MW9 Whole genome sequence.</title>
        <authorList>
            <person name="Park S."/>
        </authorList>
    </citation>
    <scope>NUCLEOTIDE SEQUENCE [LARGE SCALE GENOMIC DNA]</scope>
    <source>
        <strain evidence="2 3">MW9</strain>
    </source>
</reference>
<organism evidence="2 3">
    <name type="scientific">Cellulomonas edaphi</name>
    <dbReference type="NCBI Taxonomy" id="3053468"/>
    <lineage>
        <taxon>Bacteria</taxon>
        <taxon>Bacillati</taxon>
        <taxon>Actinomycetota</taxon>
        <taxon>Actinomycetes</taxon>
        <taxon>Micrococcales</taxon>
        <taxon>Cellulomonadaceae</taxon>
        <taxon>Cellulomonas</taxon>
    </lineage>
</organism>
<feature type="region of interest" description="Disordered" evidence="1">
    <location>
        <begin position="1"/>
        <end position="20"/>
    </location>
</feature>
<protein>
    <submittedName>
        <fullName evidence="2">Uncharacterized protein</fullName>
    </submittedName>
</protein>
<evidence type="ECO:0000256" key="1">
    <source>
        <dbReference type="SAM" id="MobiDB-lite"/>
    </source>
</evidence>
<gene>
    <name evidence="2" type="ORF">QRT05_01105</name>
</gene>
<sequence length="94" mass="9576">MVVHPDGARTLPHGGRRRREVGLVADRPPGAHVAAARAARPAGLLKRPSVDRHARAMGGGIAGRRAPDPCDPARVGAAALDRPVARGSMTAGGP</sequence>
<name>A0ABT7S2S1_9CELL</name>
<keyword evidence="3" id="KW-1185">Reference proteome</keyword>
<evidence type="ECO:0000313" key="2">
    <source>
        <dbReference type="EMBL" id="MDM7829917.1"/>
    </source>
</evidence>
<dbReference type="RefSeq" id="WP_289444401.1">
    <property type="nucleotide sequence ID" value="NZ_JAUCGR010000001.1"/>
</dbReference>
<accession>A0ABT7S2S1</accession>
<comment type="caution">
    <text evidence="2">The sequence shown here is derived from an EMBL/GenBank/DDBJ whole genome shotgun (WGS) entry which is preliminary data.</text>
</comment>
<dbReference type="Proteomes" id="UP001321453">
    <property type="component" value="Unassembled WGS sequence"/>
</dbReference>
<evidence type="ECO:0000313" key="3">
    <source>
        <dbReference type="Proteomes" id="UP001321453"/>
    </source>
</evidence>
<dbReference type="EMBL" id="JAUCGR010000001">
    <property type="protein sequence ID" value="MDM7829917.1"/>
    <property type="molecule type" value="Genomic_DNA"/>
</dbReference>
<proteinExistence type="predicted"/>